<dbReference type="Proteomes" id="UP001600650">
    <property type="component" value="Unassembled WGS sequence"/>
</dbReference>
<dbReference type="RefSeq" id="WP_381727244.1">
    <property type="nucleotide sequence ID" value="NZ_JBHVBU010000058.1"/>
</dbReference>
<keyword evidence="2" id="KW-1185">Reference proteome</keyword>
<protein>
    <submittedName>
        <fullName evidence="1">Uncharacterized protein</fullName>
    </submittedName>
</protein>
<organism evidence="1 2">
    <name type="scientific">Streptomyces cellulosae</name>
    <dbReference type="NCBI Taxonomy" id="1968"/>
    <lineage>
        <taxon>Bacteria</taxon>
        <taxon>Bacillati</taxon>
        <taxon>Actinomycetota</taxon>
        <taxon>Actinomycetes</taxon>
        <taxon>Kitasatosporales</taxon>
        <taxon>Streptomycetaceae</taxon>
        <taxon>Streptomyces</taxon>
    </lineage>
</organism>
<name>A0ABW6JLW4_STRCE</name>
<sequence length="125" mass="14172">MILPPQFDMDRRSDMALFALRNSANLDVALTELAESLVPERGQRDAYKAVGDALWRAADLPGGFTFGRQLELRRLAGDLYRLVGLDMTGQAPMQSIMDSVPEWRRRQMRQAVDQLREEIAADPRP</sequence>
<reference evidence="1 2" key="1">
    <citation type="submission" date="2024-09" db="EMBL/GenBank/DDBJ databases">
        <title>The Natural Products Discovery Center: Release of the First 8490 Sequenced Strains for Exploring Actinobacteria Biosynthetic Diversity.</title>
        <authorList>
            <person name="Kalkreuter E."/>
            <person name="Kautsar S.A."/>
            <person name="Yang D."/>
            <person name="Bader C.D."/>
            <person name="Teijaro C.N."/>
            <person name="Fluegel L."/>
            <person name="Davis C.M."/>
            <person name="Simpson J.R."/>
            <person name="Lauterbach L."/>
            <person name="Steele A.D."/>
            <person name="Gui C."/>
            <person name="Meng S."/>
            <person name="Li G."/>
            <person name="Viehrig K."/>
            <person name="Ye F."/>
            <person name="Su P."/>
            <person name="Kiefer A.F."/>
            <person name="Nichols A."/>
            <person name="Cepeda A.J."/>
            <person name="Yan W."/>
            <person name="Fan B."/>
            <person name="Jiang Y."/>
            <person name="Adhikari A."/>
            <person name="Zheng C.-J."/>
            <person name="Schuster L."/>
            <person name="Cowan T.M."/>
            <person name="Smanski M.J."/>
            <person name="Chevrette M.G."/>
            <person name="De Carvalho L.P.S."/>
            <person name="Shen B."/>
        </authorList>
    </citation>
    <scope>NUCLEOTIDE SEQUENCE [LARGE SCALE GENOMIC DNA]</scope>
    <source>
        <strain evidence="1 2">NPDC057399</strain>
    </source>
</reference>
<accession>A0ABW6JLW4</accession>
<evidence type="ECO:0000313" key="2">
    <source>
        <dbReference type="Proteomes" id="UP001600650"/>
    </source>
</evidence>
<gene>
    <name evidence="1" type="ORF">ACFU0X_20500</name>
</gene>
<dbReference type="EMBL" id="JBHVBU010000058">
    <property type="protein sequence ID" value="MFE7965382.1"/>
    <property type="molecule type" value="Genomic_DNA"/>
</dbReference>
<comment type="caution">
    <text evidence="1">The sequence shown here is derived from an EMBL/GenBank/DDBJ whole genome shotgun (WGS) entry which is preliminary data.</text>
</comment>
<evidence type="ECO:0000313" key="1">
    <source>
        <dbReference type="EMBL" id="MFE7965382.1"/>
    </source>
</evidence>
<proteinExistence type="predicted"/>